<keyword evidence="3" id="KW-1185">Reference proteome</keyword>
<dbReference type="Proteomes" id="UP000076532">
    <property type="component" value="Unassembled WGS sequence"/>
</dbReference>
<name>A0A165WNR3_9AGAM</name>
<feature type="non-terminal residue" evidence="2">
    <location>
        <position position="1"/>
    </location>
</feature>
<evidence type="ECO:0000313" key="2">
    <source>
        <dbReference type="EMBL" id="KZP07769.1"/>
    </source>
</evidence>
<gene>
    <name evidence="2" type="ORF">FIBSPDRAFT_875113</name>
</gene>
<organism evidence="2 3">
    <name type="scientific">Athelia psychrophila</name>
    <dbReference type="NCBI Taxonomy" id="1759441"/>
    <lineage>
        <taxon>Eukaryota</taxon>
        <taxon>Fungi</taxon>
        <taxon>Dikarya</taxon>
        <taxon>Basidiomycota</taxon>
        <taxon>Agaricomycotina</taxon>
        <taxon>Agaricomycetes</taxon>
        <taxon>Agaricomycetidae</taxon>
        <taxon>Atheliales</taxon>
        <taxon>Atheliaceae</taxon>
        <taxon>Athelia</taxon>
    </lineage>
</organism>
<accession>A0A165WNR3</accession>
<reference evidence="2 3" key="1">
    <citation type="journal article" date="2016" name="Mol. Biol. Evol.">
        <title>Comparative Genomics of Early-Diverging Mushroom-Forming Fungi Provides Insights into the Origins of Lignocellulose Decay Capabilities.</title>
        <authorList>
            <person name="Nagy L.G."/>
            <person name="Riley R."/>
            <person name="Tritt A."/>
            <person name="Adam C."/>
            <person name="Daum C."/>
            <person name="Floudas D."/>
            <person name="Sun H."/>
            <person name="Yadav J.S."/>
            <person name="Pangilinan J."/>
            <person name="Larsson K.H."/>
            <person name="Matsuura K."/>
            <person name="Barry K."/>
            <person name="Labutti K."/>
            <person name="Kuo R."/>
            <person name="Ohm R.A."/>
            <person name="Bhattacharya S.S."/>
            <person name="Shirouzu T."/>
            <person name="Yoshinaga Y."/>
            <person name="Martin F.M."/>
            <person name="Grigoriev I.V."/>
            <person name="Hibbett D.S."/>
        </authorList>
    </citation>
    <scope>NUCLEOTIDE SEQUENCE [LARGE SCALE GENOMIC DNA]</scope>
    <source>
        <strain evidence="2 3">CBS 109695</strain>
    </source>
</reference>
<feature type="region of interest" description="Disordered" evidence="1">
    <location>
        <begin position="1"/>
        <end position="20"/>
    </location>
</feature>
<proteinExistence type="predicted"/>
<dbReference type="EMBL" id="KV417740">
    <property type="protein sequence ID" value="KZP07769.1"/>
    <property type="molecule type" value="Genomic_DNA"/>
</dbReference>
<evidence type="ECO:0000256" key="1">
    <source>
        <dbReference type="SAM" id="MobiDB-lite"/>
    </source>
</evidence>
<evidence type="ECO:0000313" key="3">
    <source>
        <dbReference type="Proteomes" id="UP000076532"/>
    </source>
</evidence>
<feature type="region of interest" description="Disordered" evidence="1">
    <location>
        <begin position="37"/>
        <end position="59"/>
    </location>
</feature>
<dbReference type="AlphaFoldDB" id="A0A165WNR3"/>
<sequence>GGSSGGYTRIQKAMSAEMGQHTRRWKEHICESRSVSHGHCQGSWANNNESLESDAMASA</sequence>
<protein>
    <submittedName>
        <fullName evidence="2">Uncharacterized protein</fullName>
    </submittedName>
</protein>